<keyword evidence="4" id="KW-0862">Zinc</keyword>
<keyword evidence="1" id="KW-0479">Metal-binding</keyword>
<dbReference type="PROSITE" id="PS50157">
    <property type="entry name" value="ZINC_FINGER_C2H2_2"/>
    <property type="match status" value="3"/>
</dbReference>
<feature type="domain" description="C2H2-type" evidence="7">
    <location>
        <begin position="674"/>
        <end position="703"/>
    </location>
</feature>
<feature type="compositionally biased region" description="Acidic residues" evidence="6">
    <location>
        <begin position="624"/>
        <end position="635"/>
    </location>
</feature>
<feature type="compositionally biased region" description="Low complexity" evidence="6">
    <location>
        <begin position="466"/>
        <end position="476"/>
    </location>
</feature>
<accession>A0ABR0Y3E9</accession>
<dbReference type="InterPro" id="IPR036236">
    <property type="entry name" value="Znf_C2H2_sf"/>
</dbReference>
<gene>
    <name evidence="8" type="ORF">HHUSO_G35672</name>
</gene>
<evidence type="ECO:0000313" key="8">
    <source>
        <dbReference type="EMBL" id="KAK6466849.1"/>
    </source>
</evidence>
<organism evidence="8 9">
    <name type="scientific">Huso huso</name>
    <name type="common">Beluga</name>
    <name type="synonym">Acipenser huso</name>
    <dbReference type="NCBI Taxonomy" id="61971"/>
    <lineage>
        <taxon>Eukaryota</taxon>
        <taxon>Metazoa</taxon>
        <taxon>Chordata</taxon>
        <taxon>Craniata</taxon>
        <taxon>Vertebrata</taxon>
        <taxon>Euteleostomi</taxon>
        <taxon>Actinopterygii</taxon>
        <taxon>Chondrostei</taxon>
        <taxon>Acipenseriformes</taxon>
        <taxon>Acipenseridae</taxon>
        <taxon>Huso</taxon>
    </lineage>
</organism>
<feature type="region of interest" description="Disordered" evidence="6">
    <location>
        <begin position="614"/>
        <end position="648"/>
    </location>
</feature>
<evidence type="ECO:0000256" key="5">
    <source>
        <dbReference type="PROSITE-ProRule" id="PRU00042"/>
    </source>
</evidence>
<feature type="compositionally biased region" description="Pro residues" evidence="6">
    <location>
        <begin position="71"/>
        <end position="86"/>
    </location>
</feature>
<reference evidence="8 9" key="1">
    <citation type="submission" date="2021-05" db="EMBL/GenBank/DDBJ databases">
        <authorList>
            <person name="Zahm M."/>
            <person name="Klopp C."/>
            <person name="Cabau C."/>
            <person name="Kuhl H."/>
            <person name="Suciu R."/>
            <person name="Ciorpac M."/>
            <person name="Holostenco D."/>
            <person name="Gessner J."/>
            <person name="Wuertz S."/>
            <person name="Hohne C."/>
            <person name="Stock M."/>
            <person name="Gislard M."/>
            <person name="Lluch J."/>
            <person name="Milhes M."/>
            <person name="Lampietro C."/>
            <person name="Lopez Roques C."/>
            <person name="Donnadieu C."/>
            <person name="Du K."/>
            <person name="Schartl M."/>
            <person name="Guiguen Y."/>
        </authorList>
    </citation>
    <scope>NUCLEOTIDE SEQUENCE [LARGE SCALE GENOMIC DNA]</scope>
    <source>
        <strain evidence="8">Hh-F2</strain>
        <tissue evidence="8">Blood</tissue>
    </source>
</reference>
<feature type="compositionally biased region" description="Polar residues" evidence="6">
    <location>
        <begin position="92"/>
        <end position="108"/>
    </location>
</feature>
<dbReference type="InterPro" id="IPR013087">
    <property type="entry name" value="Znf_C2H2_type"/>
</dbReference>
<keyword evidence="9" id="KW-1185">Reference proteome</keyword>
<feature type="compositionally biased region" description="Polar residues" evidence="6">
    <location>
        <begin position="428"/>
        <end position="438"/>
    </location>
</feature>
<evidence type="ECO:0000313" key="9">
    <source>
        <dbReference type="Proteomes" id="UP001369086"/>
    </source>
</evidence>
<dbReference type="PROSITE" id="PS00028">
    <property type="entry name" value="ZINC_FINGER_C2H2_1"/>
    <property type="match status" value="3"/>
</dbReference>
<comment type="caution">
    <text evidence="8">The sequence shown here is derived from an EMBL/GenBank/DDBJ whole genome shotgun (WGS) entry which is preliminary data.</text>
</comment>
<feature type="region of interest" description="Disordered" evidence="6">
    <location>
        <begin position="1"/>
        <end position="26"/>
    </location>
</feature>
<dbReference type="Pfam" id="PF00096">
    <property type="entry name" value="zf-C2H2"/>
    <property type="match status" value="2"/>
</dbReference>
<dbReference type="EMBL" id="JAHFZB010000052">
    <property type="protein sequence ID" value="KAK6466849.1"/>
    <property type="molecule type" value="Genomic_DNA"/>
</dbReference>
<proteinExistence type="predicted"/>
<name>A0ABR0Y3E9_HUSHU</name>
<dbReference type="SMART" id="SM00355">
    <property type="entry name" value="ZnF_C2H2"/>
    <property type="match status" value="3"/>
</dbReference>
<feature type="region of interest" description="Disordered" evidence="6">
    <location>
        <begin position="59"/>
        <end position="126"/>
    </location>
</feature>
<evidence type="ECO:0000256" key="3">
    <source>
        <dbReference type="ARBA" id="ARBA00022771"/>
    </source>
</evidence>
<feature type="region of interest" description="Disordered" evidence="6">
    <location>
        <begin position="428"/>
        <end position="476"/>
    </location>
</feature>
<keyword evidence="3 5" id="KW-0863">Zinc-finger</keyword>
<feature type="domain" description="C2H2-type" evidence="7">
    <location>
        <begin position="704"/>
        <end position="733"/>
    </location>
</feature>
<sequence length="836" mass="87804">MAPFPPKRNPRAGEGTTYPELTPPKYQPPTVILIGYRWPHGQNKTLGLELQNVIHVQHSKPTPNAAANQAPPLPLPPPPPTAPIGPPRANSAPDSPWSQPSRNCSETPPVTEMSDQDHQQQQQQQEDMAALVDIGGNGFLQKRNANNGQESQPSPLALLAATCSRIESPNENAQQQQQQVSSEQQIDLSTAQITQTANSWQIIPAASSVSSSGAATITTVSQSGGDAGKTRQVMTGGQQYVLSSAPGIQGQQVLASLTSVMPNIQYQVIPQFQTVDGQQLQFASPAQGINVQQDASGQFQLVSQGGGQQIIATGRGGGNAAGQNIITMPGGLLQQAVPLQNLGIGSNLLQSPAQFLANMPMALNGNITLVPVASAGSGQTVAETGAVTTVHQQQQPTSSSGGVYFTSSGSLGTTTQASNSLASFTTVASAQQSTPQRSGSGGTGFQNAGTAGTVHIQPCPQDNRDSQSQQQQQQQQQQQILIQPQLIQGGLQTIPAGQAFATQTISQDALQGLQIQTLPNTGPILLRTVGPNGQVSWQTLQMPNTAGTQTITLAPMQALGQSSGGTVTLNASQLSGMQGLQTINLNTLGNAGIQMHQLQGVPITIANTAGDQSQLGLQGAGGDSLDDSTAMEEGGESSPGQQPGQRRLRREACTCPYCKDGEGRSSDPGKKKQHICHIPGCMKVYGKTSHLRAHLRWHTGERPFVCSWQFCGKRFTRSDELQRHKRTHTGEKKFSCPECPKRFMRSDHLSKHIKTHQNKKGTGNGGGAAATGDCSPALSIAIDAGSAQEGGVASDQHALITMETLSPEGIARLASSGINVMQVTDLHSINLSGNGY</sequence>
<feature type="compositionally biased region" description="Low complexity" evidence="6">
    <location>
        <begin position="636"/>
        <end position="645"/>
    </location>
</feature>
<evidence type="ECO:0000256" key="4">
    <source>
        <dbReference type="ARBA" id="ARBA00022833"/>
    </source>
</evidence>
<feature type="compositionally biased region" description="Low complexity" evidence="6">
    <location>
        <begin position="61"/>
        <end position="70"/>
    </location>
</feature>
<evidence type="ECO:0000256" key="1">
    <source>
        <dbReference type="ARBA" id="ARBA00022723"/>
    </source>
</evidence>
<dbReference type="Proteomes" id="UP001369086">
    <property type="component" value="Unassembled WGS sequence"/>
</dbReference>
<evidence type="ECO:0000256" key="2">
    <source>
        <dbReference type="ARBA" id="ARBA00022737"/>
    </source>
</evidence>
<protein>
    <submittedName>
        <fullName evidence="8">mRNAion factor Sp1 isoform X2</fullName>
    </submittedName>
</protein>
<dbReference type="Gene3D" id="3.30.160.60">
    <property type="entry name" value="Classic Zinc Finger"/>
    <property type="match status" value="3"/>
</dbReference>
<feature type="domain" description="C2H2-type" evidence="7">
    <location>
        <begin position="734"/>
        <end position="761"/>
    </location>
</feature>
<keyword evidence="2" id="KW-0677">Repeat</keyword>
<evidence type="ECO:0000259" key="7">
    <source>
        <dbReference type="PROSITE" id="PS50157"/>
    </source>
</evidence>
<dbReference type="PANTHER" id="PTHR23235">
    <property type="entry name" value="KRUEPPEL-LIKE TRANSCRIPTION FACTOR"/>
    <property type="match status" value="1"/>
</dbReference>
<dbReference type="PANTHER" id="PTHR23235:SF16">
    <property type="entry name" value="TRANSCRIPTION FACTOR SP1"/>
    <property type="match status" value="1"/>
</dbReference>
<evidence type="ECO:0000256" key="6">
    <source>
        <dbReference type="SAM" id="MobiDB-lite"/>
    </source>
</evidence>
<dbReference type="SUPFAM" id="SSF57667">
    <property type="entry name" value="beta-beta-alpha zinc fingers"/>
    <property type="match status" value="1"/>
</dbReference>